<protein>
    <submittedName>
        <fullName evidence="1">Uncharacterized protein</fullName>
    </submittedName>
</protein>
<dbReference type="OrthoDB" id="2393824at2759"/>
<reference evidence="2" key="2">
    <citation type="submission" date="2015-01" db="EMBL/GenBank/DDBJ databases">
        <title>Evolutionary Origins and Diversification of the Mycorrhizal Mutualists.</title>
        <authorList>
            <consortium name="DOE Joint Genome Institute"/>
            <consortium name="Mycorrhizal Genomics Consortium"/>
            <person name="Kohler A."/>
            <person name="Kuo A."/>
            <person name="Nagy L.G."/>
            <person name="Floudas D."/>
            <person name="Copeland A."/>
            <person name="Barry K.W."/>
            <person name="Cichocki N."/>
            <person name="Veneault-Fourrey C."/>
            <person name="LaButti K."/>
            <person name="Lindquist E.A."/>
            <person name="Lipzen A."/>
            <person name="Lundell T."/>
            <person name="Morin E."/>
            <person name="Murat C."/>
            <person name="Riley R."/>
            <person name="Ohm R."/>
            <person name="Sun H."/>
            <person name="Tunlid A."/>
            <person name="Henrissat B."/>
            <person name="Grigoriev I.V."/>
            <person name="Hibbett D.S."/>
            <person name="Martin F."/>
        </authorList>
    </citation>
    <scope>NUCLEOTIDE SEQUENCE [LARGE SCALE GENOMIC DNA]</scope>
    <source>
        <strain evidence="2">MAFF 305830</strain>
    </source>
</reference>
<keyword evidence="2" id="KW-1185">Reference proteome</keyword>
<accession>A0A0C3B0U7</accession>
<sequence length="478" mass="54098">MASSIIIPEPNEEGCYSKLLRAKDEKYFVNCVTASLTLANATTAGQSLFHIWDETKQFSAMPSLPPQFSILEQCDNYLEQFPELVPLLADVHKKEPTSGFAQATKDEQIMDSVAEFETDLRLQFNTFLRDDVQLPLWQPFWISLASRFPLLLLHNLGQPSHDPHLVERVNRLFHPESQLRFVCNTSGSGKTRLVLEGLWANWGFYFTTRPQPEGVGSSDLEEALSDMERFGQLTPITDQNRATALTENLNVSSRRFLLILYARMSIFRIFLECASAMPGGITASHKGRWLLIQVAPETFLFRDMFRSLVLWVGRASKDCLYRAIQVDCLHVERLIGLKPQAIFCVLDEAQIPKNKMSDCFLSETEPAQPRPILHQIIHTWTSVLPNLIVVGTGVSTQELEIESSRVAAKEAGLGPETVTDLGAFDNEEKQRAYLQRYFPPWIPGHGPWKRDDVSGRILVAWSTSFDCGIYLASYPKEL</sequence>
<dbReference type="STRING" id="933852.A0A0C3B0U7"/>
<evidence type="ECO:0000313" key="1">
    <source>
        <dbReference type="EMBL" id="KIM25839.1"/>
    </source>
</evidence>
<evidence type="ECO:0000313" key="2">
    <source>
        <dbReference type="Proteomes" id="UP000054097"/>
    </source>
</evidence>
<name>A0A0C3B0U7_SERVB</name>
<dbReference type="EMBL" id="KN824311">
    <property type="protein sequence ID" value="KIM25839.1"/>
    <property type="molecule type" value="Genomic_DNA"/>
</dbReference>
<reference evidence="1 2" key="1">
    <citation type="submission" date="2014-04" db="EMBL/GenBank/DDBJ databases">
        <authorList>
            <consortium name="DOE Joint Genome Institute"/>
            <person name="Kuo A."/>
            <person name="Zuccaro A."/>
            <person name="Kohler A."/>
            <person name="Nagy L.G."/>
            <person name="Floudas D."/>
            <person name="Copeland A."/>
            <person name="Barry K.W."/>
            <person name="Cichocki N."/>
            <person name="Veneault-Fourrey C."/>
            <person name="LaButti K."/>
            <person name="Lindquist E.A."/>
            <person name="Lipzen A."/>
            <person name="Lundell T."/>
            <person name="Morin E."/>
            <person name="Murat C."/>
            <person name="Sun H."/>
            <person name="Tunlid A."/>
            <person name="Henrissat B."/>
            <person name="Grigoriev I.V."/>
            <person name="Hibbett D.S."/>
            <person name="Martin F."/>
            <person name="Nordberg H.P."/>
            <person name="Cantor M.N."/>
            <person name="Hua S.X."/>
        </authorList>
    </citation>
    <scope>NUCLEOTIDE SEQUENCE [LARGE SCALE GENOMIC DNA]</scope>
    <source>
        <strain evidence="1 2">MAFF 305830</strain>
    </source>
</reference>
<dbReference type="AlphaFoldDB" id="A0A0C3B0U7"/>
<organism evidence="1 2">
    <name type="scientific">Serendipita vermifera MAFF 305830</name>
    <dbReference type="NCBI Taxonomy" id="933852"/>
    <lineage>
        <taxon>Eukaryota</taxon>
        <taxon>Fungi</taxon>
        <taxon>Dikarya</taxon>
        <taxon>Basidiomycota</taxon>
        <taxon>Agaricomycotina</taxon>
        <taxon>Agaricomycetes</taxon>
        <taxon>Sebacinales</taxon>
        <taxon>Serendipitaceae</taxon>
        <taxon>Serendipita</taxon>
    </lineage>
</organism>
<dbReference type="Proteomes" id="UP000054097">
    <property type="component" value="Unassembled WGS sequence"/>
</dbReference>
<proteinExistence type="predicted"/>
<dbReference type="HOGENOM" id="CLU_571294_0_0_1"/>
<gene>
    <name evidence="1" type="ORF">M408DRAFT_25951</name>
</gene>